<evidence type="ECO:0000313" key="3">
    <source>
        <dbReference type="EMBL" id="OUE22314.1"/>
    </source>
</evidence>
<dbReference type="InterPro" id="IPR018114">
    <property type="entry name" value="TRYPSIN_HIS"/>
</dbReference>
<gene>
    <name evidence="3" type="ORF">BFL36_10305</name>
</gene>
<evidence type="ECO:0000256" key="1">
    <source>
        <dbReference type="SAM" id="SignalP"/>
    </source>
</evidence>
<protein>
    <submittedName>
        <fullName evidence="3">Trypsin</fullName>
    </submittedName>
</protein>
<dbReference type="InterPro" id="IPR043504">
    <property type="entry name" value="Peptidase_S1_PA_chymotrypsin"/>
</dbReference>
<dbReference type="GO" id="GO:0004252">
    <property type="term" value="F:serine-type endopeptidase activity"/>
    <property type="evidence" value="ECO:0007669"/>
    <property type="project" value="InterPro"/>
</dbReference>
<dbReference type="PROSITE" id="PS00135">
    <property type="entry name" value="TRYPSIN_SER"/>
    <property type="match status" value="1"/>
</dbReference>
<dbReference type="InterPro" id="IPR009003">
    <property type="entry name" value="Peptidase_S1_PA"/>
</dbReference>
<dbReference type="GO" id="GO:0006508">
    <property type="term" value="P:proteolysis"/>
    <property type="evidence" value="ECO:0007669"/>
    <property type="project" value="InterPro"/>
</dbReference>
<reference evidence="3 4" key="1">
    <citation type="submission" date="2016-08" db="EMBL/GenBank/DDBJ databases">
        <title>Genome sequence of Clavibacter michiganensis spp strain CFBP8017.</title>
        <authorList>
            <person name="Thapa S.P."/>
            <person name="Coaker G."/>
            <person name="Jacques M.-A."/>
        </authorList>
    </citation>
    <scope>NUCLEOTIDE SEQUENCE [LARGE SCALE GENOMIC DNA]</scope>
    <source>
        <strain evidence="3">CFBP8017</strain>
    </source>
</reference>
<dbReference type="InterPro" id="IPR001254">
    <property type="entry name" value="Trypsin_dom"/>
</dbReference>
<dbReference type="InterPro" id="IPR033116">
    <property type="entry name" value="TRYPSIN_SER"/>
</dbReference>
<dbReference type="EMBL" id="MDJY01000046">
    <property type="protein sequence ID" value="OUE22314.1"/>
    <property type="molecule type" value="Genomic_DNA"/>
</dbReference>
<accession>A0A251YDK7</accession>
<feature type="domain" description="Peptidase S1" evidence="2">
    <location>
        <begin position="91"/>
        <end position="267"/>
    </location>
</feature>
<dbReference type="Gene3D" id="2.40.10.10">
    <property type="entry name" value="Trypsin-like serine proteases"/>
    <property type="match status" value="2"/>
</dbReference>
<dbReference type="Pfam" id="PF00089">
    <property type="entry name" value="Trypsin"/>
    <property type="match status" value="1"/>
</dbReference>
<feature type="chain" id="PRO_5012490719" evidence="1">
    <location>
        <begin position="47"/>
        <end position="281"/>
    </location>
</feature>
<organism evidence="3 4">
    <name type="scientific">Clavibacter michiganensis</name>
    <dbReference type="NCBI Taxonomy" id="28447"/>
    <lineage>
        <taxon>Bacteria</taxon>
        <taxon>Bacillati</taxon>
        <taxon>Actinomycetota</taxon>
        <taxon>Actinomycetes</taxon>
        <taxon>Micrococcales</taxon>
        <taxon>Microbacteriaceae</taxon>
        <taxon>Clavibacter</taxon>
    </lineage>
</organism>
<dbReference type="Proteomes" id="UP000195011">
    <property type="component" value="Unassembled WGS sequence"/>
</dbReference>
<evidence type="ECO:0000259" key="2">
    <source>
        <dbReference type="Pfam" id="PF00089"/>
    </source>
</evidence>
<dbReference type="RefSeq" id="WP_086517853.1">
    <property type="nucleotide sequence ID" value="NZ_MDJY01000046.1"/>
</dbReference>
<sequence>MHLVRHRTLRHPNGRRRGIRSRLLPLVAALTAVVALTAMGAAPANADPGDRYTLPVVAGSKIDSSAGTCSVGAVLVPRSWYLSLTPYQRATRYIVTAAHCGPMYSTVHVGVAAIGTVDWISPHNSDIELIRVSPQPDERTLYCRSHHSSAAFCSPIQTYTARANSQVFMPSRGRVARQPIQGTGTPSGRFCTSGFASSVQCVFQPVSLPRGVQTRWNHVSAGETDEHDAITGGDSGGPVVSYGHQLLGVISGKTADGHYLLYTSIDQVLAELPAYVLAPVR</sequence>
<name>A0A251YDK7_9MICO</name>
<feature type="signal peptide" evidence="1">
    <location>
        <begin position="1"/>
        <end position="46"/>
    </location>
</feature>
<dbReference type="AlphaFoldDB" id="A0A251YDK7"/>
<dbReference type="PROSITE" id="PS00134">
    <property type="entry name" value="TRYPSIN_HIS"/>
    <property type="match status" value="1"/>
</dbReference>
<proteinExistence type="predicted"/>
<dbReference type="SUPFAM" id="SSF50494">
    <property type="entry name" value="Trypsin-like serine proteases"/>
    <property type="match status" value="1"/>
</dbReference>
<keyword evidence="1" id="KW-0732">Signal</keyword>
<evidence type="ECO:0000313" key="4">
    <source>
        <dbReference type="Proteomes" id="UP000195011"/>
    </source>
</evidence>
<comment type="caution">
    <text evidence="3">The sequence shown here is derived from an EMBL/GenBank/DDBJ whole genome shotgun (WGS) entry which is preliminary data.</text>
</comment>